<organism evidence="1">
    <name type="scientific">Rhizophora mucronata</name>
    <name type="common">Asiatic mangrove</name>
    <dbReference type="NCBI Taxonomy" id="61149"/>
    <lineage>
        <taxon>Eukaryota</taxon>
        <taxon>Viridiplantae</taxon>
        <taxon>Streptophyta</taxon>
        <taxon>Embryophyta</taxon>
        <taxon>Tracheophyta</taxon>
        <taxon>Spermatophyta</taxon>
        <taxon>Magnoliopsida</taxon>
        <taxon>eudicotyledons</taxon>
        <taxon>Gunneridae</taxon>
        <taxon>Pentapetalae</taxon>
        <taxon>rosids</taxon>
        <taxon>fabids</taxon>
        <taxon>Malpighiales</taxon>
        <taxon>Rhizophoraceae</taxon>
        <taxon>Rhizophora</taxon>
    </lineage>
</organism>
<name>A0A2P2PRJ3_RHIMU</name>
<protein>
    <submittedName>
        <fullName evidence="1">Uncharacterized protein</fullName>
    </submittedName>
</protein>
<reference evidence="1" key="1">
    <citation type="submission" date="2018-02" db="EMBL/GenBank/DDBJ databases">
        <title>Rhizophora mucronata_Transcriptome.</title>
        <authorList>
            <person name="Meera S.P."/>
            <person name="Sreeshan A."/>
            <person name="Augustine A."/>
        </authorList>
    </citation>
    <scope>NUCLEOTIDE SEQUENCE</scope>
    <source>
        <tissue evidence="1">Leaf</tissue>
    </source>
</reference>
<proteinExistence type="predicted"/>
<dbReference type="EMBL" id="GGEC01076860">
    <property type="protein sequence ID" value="MBX57344.1"/>
    <property type="molecule type" value="Transcribed_RNA"/>
</dbReference>
<evidence type="ECO:0000313" key="1">
    <source>
        <dbReference type="EMBL" id="MBX57344.1"/>
    </source>
</evidence>
<accession>A0A2P2PRJ3</accession>
<sequence length="22" mass="2712">MGQEKNSRRCWKIQLKVSEMEM</sequence>
<dbReference type="AlphaFoldDB" id="A0A2P2PRJ3"/>